<comment type="caution">
    <text evidence="1">The sequence shown here is derived from an EMBL/GenBank/DDBJ whole genome shotgun (WGS) entry which is preliminary data.</text>
</comment>
<dbReference type="Proteomes" id="UP001222325">
    <property type="component" value="Unassembled WGS sequence"/>
</dbReference>
<gene>
    <name evidence="1" type="ORF">B0H15DRAFT_744106</name>
</gene>
<sequence>DPATKVQYENPAIYGQANSWYSTHPTIRLQSGHTRRLTLAEKFEPFFSEEIQRSWTAFLGPLSNTDPADSSAPRKSWEECLRWIVQLNLRGFMTGLAPLQFANNLVLSGIAESPSPELMAQWIFANRSFGAFKGLQVLGFNLTPASSASAVRACFCSFYYWLEHHLTPNDKAALHFDTIFVEHLLCKIGRWQGRLQKMGKIDLGSQADTIFEECEWKSGENMDDHTKFPIP</sequence>
<evidence type="ECO:0000313" key="1">
    <source>
        <dbReference type="EMBL" id="KAJ7103965.1"/>
    </source>
</evidence>
<feature type="non-terminal residue" evidence="1">
    <location>
        <position position="231"/>
    </location>
</feature>
<protein>
    <submittedName>
        <fullName evidence="1">Uncharacterized protein</fullName>
    </submittedName>
</protein>
<accession>A0AAD6Y205</accession>
<name>A0AAD6Y205_9AGAR</name>
<reference evidence="1" key="1">
    <citation type="submission" date="2023-03" db="EMBL/GenBank/DDBJ databases">
        <title>Massive genome expansion in bonnet fungi (Mycena s.s.) driven by repeated elements and novel gene families across ecological guilds.</title>
        <authorList>
            <consortium name="Lawrence Berkeley National Laboratory"/>
            <person name="Harder C.B."/>
            <person name="Miyauchi S."/>
            <person name="Viragh M."/>
            <person name="Kuo A."/>
            <person name="Thoen E."/>
            <person name="Andreopoulos B."/>
            <person name="Lu D."/>
            <person name="Skrede I."/>
            <person name="Drula E."/>
            <person name="Henrissat B."/>
            <person name="Morin E."/>
            <person name="Kohler A."/>
            <person name="Barry K."/>
            <person name="LaButti K."/>
            <person name="Morin E."/>
            <person name="Salamov A."/>
            <person name="Lipzen A."/>
            <person name="Mereny Z."/>
            <person name="Hegedus B."/>
            <person name="Baldrian P."/>
            <person name="Stursova M."/>
            <person name="Weitz H."/>
            <person name="Taylor A."/>
            <person name="Grigoriev I.V."/>
            <person name="Nagy L.G."/>
            <person name="Martin F."/>
            <person name="Kauserud H."/>
        </authorList>
    </citation>
    <scope>NUCLEOTIDE SEQUENCE</scope>
    <source>
        <strain evidence="1">CBHHK173m</strain>
    </source>
</reference>
<evidence type="ECO:0000313" key="2">
    <source>
        <dbReference type="Proteomes" id="UP001222325"/>
    </source>
</evidence>
<dbReference type="EMBL" id="JARJCN010000001">
    <property type="protein sequence ID" value="KAJ7103965.1"/>
    <property type="molecule type" value="Genomic_DNA"/>
</dbReference>
<dbReference type="AlphaFoldDB" id="A0AAD6Y205"/>
<proteinExistence type="predicted"/>
<feature type="non-terminal residue" evidence="1">
    <location>
        <position position="1"/>
    </location>
</feature>
<keyword evidence="2" id="KW-1185">Reference proteome</keyword>
<organism evidence="1 2">
    <name type="scientific">Mycena belliarum</name>
    <dbReference type="NCBI Taxonomy" id="1033014"/>
    <lineage>
        <taxon>Eukaryota</taxon>
        <taxon>Fungi</taxon>
        <taxon>Dikarya</taxon>
        <taxon>Basidiomycota</taxon>
        <taxon>Agaricomycotina</taxon>
        <taxon>Agaricomycetes</taxon>
        <taxon>Agaricomycetidae</taxon>
        <taxon>Agaricales</taxon>
        <taxon>Marasmiineae</taxon>
        <taxon>Mycenaceae</taxon>
        <taxon>Mycena</taxon>
    </lineage>
</organism>